<dbReference type="EMBL" id="KQ947409">
    <property type="protein sequence ID" value="KUJ20319.1"/>
    <property type="molecule type" value="Genomic_DNA"/>
</dbReference>
<dbReference type="FunFam" id="1.10.150.20:FF:000010">
    <property type="entry name" value="DNA polymerase lambda"/>
    <property type="match status" value="1"/>
</dbReference>
<keyword evidence="10 17" id="KW-0239">DNA-directed DNA polymerase</keyword>
<dbReference type="SUPFAM" id="SSF81585">
    <property type="entry name" value="PsbU/PolX domain-like"/>
    <property type="match status" value="1"/>
</dbReference>
<dbReference type="GO" id="GO:0003677">
    <property type="term" value="F:DNA binding"/>
    <property type="evidence" value="ECO:0007669"/>
    <property type="project" value="UniProtKB-UniRule"/>
</dbReference>
<keyword evidence="11" id="KW-0238">DNA-binding</keyword>
<dbReference type="InterPro" id="IPR010996">
    <property type="entry name" value="HHH_MUS81"/>
</dbReference>
<evidence type="ECO:0000256" key="3">
    <source>
        <dbReference type="ARBA" id="ARBA00008323"/>
    </source>
</evidence>
<dbReference type="SUPFAM" id="SSF47802">
    <property type="entry name" value="DNA polymerase beta, N-terminal domain-like"/>
    <property type="match status" value="1"/>
</dbReference>
<keyword evidence="5 17" id="KW-0808">Transferase</keyword>
<keyword evidence="9 17" id="KW-0227">DNA damage</keyword>
<dbReference type="RefSeq" id="XP_018074674.1">
    <property type="nucleotide sequence ID" value="XM_018216744.1"/>
</dbReference>
<dbReference type="SUPFAM" id="SSF52113">
    <property type="entry name" value="BRCT domain"/>
    <property type="match status" value="1"/>
</dbReference>
<dbReference type="Gene3D" id="3.30.210.10">
    <property type="entry name" value="DNA polymerase, thumb domain"/>
    <property type="match status" value="1"/>
</dbReference>
<dbReference type="Gene3D" id="1.10.150.20">
    <property type="entry name" value="5' to 3' exonuclease, C-terminal subdomain"/>
    <property type="match status" value="1"/>
</dbReference>
<proteinExistence type="inferred from homology"/>
<evidence type="ECO:0000256" key="18">
    <source>
        <dbReference type="SAM" id="MobiDB-lite"/>
    </source>
</evidence>
<keyword evidence="7" id="KW-0235">DNA replication</keyword>
<evidence type="ECO:0000256" key="5">
    <source>
        <dbReference type="ARBA" id="ARBA00022679"/>
    </source>
</evidence>
<feature type="compositionally biased region" description="Basic and acidic residues" evidence="18">
    <location>
        <begin position="155"/>
        <end position="166"/>
    </location>
</feature>
<dbReference type="InterPro" id="IPR019843">
    <property type="entry name" value="DNA_pol-X_BS"/>
</dbReference>
<dbReference type="CDD" id="cd00141">
    <property type="entry name" value="NT_POLXc"/>
    <property type="match status" value="1"/>
</dbReference>
<dbReference type="InterPro" id="IPR001357">
    <property type="entry name" value="BRCT_dom"/>
</dbReference>
<dbReference type="Pfam" id="PF14716">
    <property type="entry name" value="HHH_8"/>
    <property type="match status" value="1"/>
</dbReference>
<dbReference type="FunCoup" id="A0A194XJN7">
    <property type="interactions" value="275"/>
</dbReference>
<evidence type="ECO:0000256" key="13">
    <source>
        <dbReference type="ARBA" id="ARBA00023239"/>
    </source>
</evidence>
<keyword evidence="12 17" id="KW-0234">DNA repair</keyword>
<dbReference type="PANTHER" id="PTHR11276:SF28">
    <property type="entry name" value="DNA POLYMERASE LAMBDA"/>
    <property type="match status" value="1"/>
</dbReference>
<name>A0A194XJN7_MOLSC</name>
<dbReference type="GO" id="GO:0046872">
    <property type="term" value="F:metal ion binding"/>
    <property type="evidence" value="ECO:0007669"/>
    <property type="project" value="UniProtKB-UniRule"/>
</dbReference>
<keyword evidence="21" id="KW-1185">Reference proteome</keyword>
<gene>
    <name evidence="20" type="ORF">LY89DRAFT_695003</name>
</gene>
<dbReference type="Gene3D" id="1.10.150.110">
    <property type="entry name" value="DNA polymerase beta, N-terminal domain-like"/>
    <property type="match status" value="1"/>
</dbReference>
<keyword evidence="6 17" id="KW-0548">Nucleotidyltransferase</keyword>
<dbReference type="PRINTS" id="PR00869">
    <property type="entry name" value="DNAPOLX"/>
</dbReference>
<dbReference type="Gene3D" id="3.40.50.10190">
    <property type="entry name" value="BRCT domain"/>
    <property type="match status" value="1"/>
</dbReference>
<dbReference type="InterPro" id="IPR002008">
    <property type="entry name" value="DNA_pol_X_beta-like"/>
</dbReference>
<dbReference type="InterPro" id="IPR029398">
    <property type="entry name" value="PolB_thumb"/>
</dbReference>
<evidence type="ECO:0000259" key="19">
    <source>
        <dbReference type="PROSITE" id="PS50172"/>
    </source>
</evidence>
<evidence type="ECO:0000256" key="16">
    <source>
        <dbReference type="PIRSR" id="PIRSR622312-50"/>
    </source>
</evidence>
<feature type="compositionally biased region" description="Polar residues" evidence="18">
    <location>
        <begin position="167"/>
        <end position="184"/>
    </location>
</feature>
<evidence type="ECO:0000256" key="10">
    <source>
        <dbReference type="ARBA" id="ARBA00022932"/>
    </source>
</evidence>
<dbReference type="GO" id="GO:0006260">
    <property type="term" value="P:DNA replication"/>
    <property type="evidence" value="ECO:0007669"/>
    <property type="project" value="UniProtKB-KW"/>
</dbReference>
<dbReference type="InterPro" id="IPR027421">
    <property type="entry name" value="DNA_pol_lamdba_lyase_dom_sf"/>
</dbReference>
<dbReference type="PANTHER" id="PTHR11276">
    <property type="entry name" value="DNA POLYMERASE TYPE-X FAMILY MEMBER"/>
    <property type="match status" value="1"/>
</dbReference>
<dbReference type="OrthoDB" id="205514at2759"/>
<comment type="cofactor">
    <cofactor evidence="1">
        <name>Mn(2+)</name>
        <dbReference type="ChEBI" id="CHEBI:29035"/>
    </cofactor>
</comment>
<dbReference type="GO" id="GO:0003887">
    <property type="term" value="F:DNA-directed DNA polymerase activity"/>
    <property type="evidence" value="ECO:0007669"/>
    <property type="project" value="UniProtKB-UniRule"/>
</dbReference>
<keyword evidence="13" id="KW-0456">Lyase</keyword>
<comment type="subcellular location">
    <subcellularLocation>
        <location evidence="2 17">Nucleus</location>
    </subcellularLocation>
</comment>
<dbReference type="STRING" id="149040.A0A194XJN7"/>
<dbReference type="PROSITE" id="PS00522">
    <property type="entry name" value="DNA_POLYMERASE_X"/>
    <property type="match status" value="1"/>
</dbReference>
<dbReference type="FunFam" id="3.30.210.10:FF:000001">
    <property type="entry name" value="DNA polymerase lambda"/>
    <property type="match status" value="1"/>
</dbReference>
<dbReference type="InterPro" id="IPR043519">
    <property type="entry name" value="NT_sf"/>
</dbReference>
<evidence type="ECO:0000256" key="14">
    <source>
        <dbReference type="ARBA" id="ARBA00023242"/>
    </source>
</evidence>
<feature type="compositionally biased region" description="Basic and acidic residues" evidence="18">
    <location>
        <begin position="238"/>
        <end position="259"/>
    </location>
</feature>
<feature type="region of interest" description="Disordered" evidence="18">
    <location>
        <begin position="223"/>
        <end position="283"/>
    </location>
</feature>
<comment type="function">
    <text evidence="17">DNA polymerase that functions in several pathways of DNA repair. Involved in base excision repair (BER) responsible for repair of lesions that give rise to abasic (AP) sites in DNA. Also contributes to DNA double-strand break repair by non-homologous end joining and homologous recombination. Has both template-dependent and template-independent (terminal transferase) DNA polymerase activities. Has also a 5'-deoxyribose-5-phosphate lyase (dRP lyase) activity.</text>
</comment>
<keyword evidence="14 17" id="KW-0539">Nucleus</keyword>
<comment type="catalytic activity">
    <reaction evidence="15 17">
        <text>DNA(n) + a 2'-deoxyribonucleoside 5'-triphosphate = DNA(n+1) + diphosphate</text>
        <dbReference type="Rhea" id="RHEA:22508"/>
        <dbReference type="Rhea" id="RHEA-COMP:17339"/>
        <dbReference type="Rhea" id="RHEA-COMP:17340"/>
        <dbReference type="ChEBI" id="CHEBI:33019"/>
        <dbReference type="ChEBI" id="CHEBI:61560"/>
        <dbReference type="ChEBI" id="CHEBI:173112"/>
        <dbReference type="EC" id="2.7.7.7"/>
    </reaction>
</comment>
<comment type="similarity">
    <text evidence="3 17">Belongs to the DNA polymerase type-X family.</text>
</comment>
<keyword evidence="8" id="KW-0479">Metal-binding</keyword>
<dbReference type="GO" id="GO:0006303">
    <property type="term" value="P:double-strand break repair via nonhomologous end joining"/>
    <property type="evidence" value="ECO:0007669"/>
    <property type="project" value="TreeGrafter"/>
</dbReference>
<dbReference type="KEGG" id="psco:LY89DRAFT_695003"/>
<evidence type="ECO:0000313" key="21">
    <source>
        <dbReference type="Proteomes" id="UP000070700"/>
    </source>
</evidence>
<dbReference type="PROSITE" id="PS50172">
    <property type="entry name" value="BRCT"/>
    <property type="match status" value="1"/>
</dbReference>
<dbReference type="InterPro" id="IPR036420">
    <property type="entry name" value="BRCT_dom_sf"/>
</dbReference>
<evidence type="ECO:0000256" key="7">
    <source>
        <dbReference type="ARBA" id="ARBA00022705"/>
    </source>
</evidence>
<evidence type="ECO:0000256" key="17">
    <source>
        <dbReference type="RuleBase" id="RU366014"/>
    </source>
</evidence>
<protein>
    <recommendedName>
        <fullName evidence="17">DNA polymerase</fullName>
        <ecNumber evidence="17">2.7.7.7</ecNumber>
    </recommendedName>
</protein>
<dbReference type="FunFam" id="1.10.150.110:FF:000005">
    <property type="entry name" value="DNA polymerase POL4"/>
    <property type="match status" value="1"/>
</dbReference>
<dbReference type="Proteomes" id="UP000070700">
    <property type="component" value="Unassembled WGS sequence"/>
</dbReference>
<evidence type="ECO:0000256" key="1">
    <source>
        <dbReference type="ARBA" id="ARBA00001936"/>
    </source>
</evidence>
<dbReference type="Pfam" id="PF14792">
    <property type="entry name" value="DNA_pol_B_palm"/>
    <property type="match status" value="1"/>
</dbReference>
<dbReference type="PRINTS" id="PR00870">
    <property type="entry name" value="DNAPOLXBETA"/>
</dbReference>
<dbReference type="InParanoid" id="A0A194XJN7"/>
<dbReference type="GO" id="GO:0016829">
    <property type="term" value="F:lyase activity"/>
    <property type="evidence" value="ECO:0007669"/>
    <property type="project" value="UniProtKB-KW"/>
</dbReference>
<feature type="domain" description="BRCT" evidence="19">
    <location>
        <begin position="23"/>
        <end position="123"/>
    </location>
</feature>
<evidence type="ECO:0000256" key="12">
    <source>
        <dbReference type="ARBA" id="ARBA00023204"/>
    </source>
</evidence>
<dbReference type="InterPro" id="IPR022312">
    <property type="entry name" value="DNA_pol_X"/>
</dbReference>
<evidence type="ECO:0000256" key="8">
    <source>
        <dbReference type="ARBA" id="ARBA00022723"/>
    </source>
</evidence>
<evidence type="ECO:0000256" key="2">
    <source>
        <dbReference type="ARBA" id="ARBA00004123"/>
    </source>
</evidence>
<evidence type="ECO:0000256" key="6">
    <source>
        <dbReference type="ARBA" id="ARBA00022695"/>
    </source>
</evidence>
<evidence type="ECO:0000256" key="9">
    <source>
        <dbReference type="ARBA" id="ARBA00022763"/>
    </source>
</evidence>
<dbReference type="AlphaFoldDB" id="A0A194XJN7"/>
<evidence type="ECO:0000313" key="20">
    <source>
        <dbReference type="EMBL" id="KUJ20319.1"/>
    </source>
</evidence>
<dbReference type="Pfam" id="PF10391">
    <property type="entry name" value="DNA_pol_lambd_f"/>
    <property type="match status" value="1"/>
</dbReference>
<dbReference type="Pfam" id="PF14791">
    <property type="entry name" value="DNA_pol_B_thumb"/>
    <property type="match status" value="1"/>
</dbReference>
<dbReference type="InterPro" id="IPR037160">
    <property type="entry name" value="DNA_Pol_thumb_sf"/>
</dbReference>
<dbReference type="InterPro" id="IPR018944">
    <property type="entry name" value="DNA_pol_lambd_fingers_domain"/>
</dbReference>
<keyword evidence="4" id="KW-0237">DNA synthesis</keyword>
<evidence type="ECO:0000256" key="11">
    <source>
        <dbReference type="ARBA" id="ARBA00023125"/>
    </source>
</evidence>
<feature type="active site" description="Nucleophile; Schiff-base intermediate with DNA; for 5'-dRP lyase activity" evidence="16">
    <location>
        <position position="357"/>
    </location>
</feature>
<dbReference type="GO" id="GO:0005634">
    <property type="term" value="C:nucleus"/>
    <property type="evidence" value="ECO:0007669"/>
    <property type="project" value="UniProtKB-SubCell"/>
</dbReference>
<dbReference type="EC" id="2.7.7.7" evidence="17"/>
<dbReference type="SUPFAM" id="SSF81301">
    <property type="entry name" value="Nucleotidyltransferase"/>
    <property type="match status" value="1"/>
</dbReference>
<dbReference type="GeneID" id="28826470"/>
<dbReference type="InterPro" id="IPR028207">
    <property type="entry name" value="DNA_pol_B_palm_palm"/>
</dbReference>
<feature type="region of interest" description="Disordered" evidence="18">
    <location>
        <begin position="127"/>
        <end position="208"/>
    </location>
</feature>
<feature type="compositionally biased region" description="Basic residues" evidence="18">
    <location>
        <begin position="260"/>
        <end position="270"/>
    </location>
</feature>
<dbReference type="InterPro" id="IPR002054">
    <property type="entry name" value="DNA-dir_DNA_pol_X"/>
</dbReference>
<reference evidence="20 21" key="1">
    <citation type="submission" date="2015-10" db="EMBL/GenBank/DDBJ databases">
        <title>Full genome of DAOMC 229536 Phialocephala scopiformis, a fungal endophyte of spruce producing the potent anti-insectan compound rugulosin.</title>
        <authorList>
            <consortium name="DOE Joint Genome Institute"/>
            <person name="Walker A.K."/>
            <person name="Frasz S.L."/>
            <person name="Seifert K.A."/>
            <person name="Miller J.D."/>
            <person name="Mondo S.J."/>
            <person name="Labutti K."/>
            <person name="Lipzen A."/>
            <person name="Dockter R."/>
            <person name="Kennedy M."/>
            <person name="Grigoriev I.V."/>
            <person name="Spatafora J.W."/>
        </authorList>
    </citation>
    <scope>NUCLEOTIDE SEQUENCE [LARGE SCALE GENOMIC DNA]</scope>
    <source>
        <strain evidence="20 21">CBS 120377</strain>
    </source>
</reference>
<dbReference type="SMART" id="SM00483">
    <property type="entry name" value="POLXc"/>
    <property type="match status" value="1"/>
</dbReference>
<organism evidence="20 21">
    <name type="scientific">Mollisia scopiformis</name>
    <name type="common">Conifer needle endophyte fungus</name>
    <name type="synonym">Phialocephala scopiformis</name>
    <dbReference type="NCBI Taxonomy" id="149040"/>
    <lineage>
        <taxon>Eukaryota</taxon>
        <taxon>Fungi</taxon>
        <taxon>Dikarya</taxon>
        <taxon>Ascomycota</taxon>
        <taxon>Pezizomycotina</taxon>
        <taxon>Leotiomycetes</taxon>
        <taxon>Helotiales</taxon>
        <taxon>Mollisiaceae</taxon>
        <taxon>Mollisia</taxon>
    </lineage>
</organism>
<evidence type="ECO:0000256" key="4">
    <source>
        <dbReference type="ARBA" id="ARBA00022634"/>
    </source>
</evidence>
<sequence length="626" mass="71000">MLKKKTNAAAKRKRKDKLVMKSESERIFTGKTFLFIPNDDIEPFRRARIMDVRSRGGVWTQEWTPDITHVVVDKTLKLEQVMSFLKPMMKSDSLPSNVIMVNEEYPPDCVVNGILVDETQGRYAVKKMKAPEEQEPQSTKPPPTLSIQKPKSKKKDHETPEERTQRSEPSTQPLHSGVPNSSFSGRLPPTDESLVESPRERSPILDNYDGISSVLDEFIKQARDTKDLPLDDEDEEVDRPSSSERDPDQEGSSEEDHRPPTKKKKKKSKKSTGSGQKGLDQDKYSCMHAGEVIEDNLNSDTIDILTRLADYYDRVKDQWRALAYKRASGTLRTQSTKIRTYEEAIDLLFIGESIAKKIEEIVVTGRLRKLEYAELEPDDLVLQLFLKIYGVGPSEASKFIQAGHKTLEDLRTKARLTEGQEIGLEHYDDFNTRIPRDEMTALGVIVKETAKAIDPDVELIIGGSYRRGASTSGDIDFIVTKPNTDNSRDLLPFLYKLVDELTRKEFLTAALAVPGHREGSGSKWHGACVLPGNPIWRRIDFLLVPETEIGAALIYFTGDDIFNRSIRLLAGHKGYSLNQRGLYRDVLRGPGRKKLTDGELVEGSDERRIFEILGIPWRRPEHRILQ</sequence>
<evidence type="ECO:0000256" key="15">
    <source>
        <dbReference type="ARBA" id="ARBA00049244"/>
    </source>
</evidence>
<accession>A0A194XJN7</accession>
<dbReference type="Gene3D" id="3.30.460.10">
    <property type="entry name" value="Beta Polymerase, domain 2"/>
    <property type="match status" value="1"/>
</dbReference>